<dbReference type="OrthoDB" id="103349at2759"/>
<comment type="cofactor">
    <cofactor evidence="1">
        <name>Ca(2+)</name>
        <dbReference type="ChEBI" id="CHEBI:29108"/>
    </cofactor>
</comment>
<keyword evidence="6" id="KW-0325">Glycoprotein</keyword>
<keyword evidence="7" id="KW-0732">Signal</keyword>
<evidence type="ECO:0000256" key="3">
    <source>
        <dbReference type="ARBA" id="ARBA00022723"/>
    </source>
</evidence>
<evidence type="ECO:0000313" key="9">
    <source>
        <dbReference type="Proteomes" id="UP000504629"/>
    </source>
</evidence>
<sequence>MYNIILFLILNWIVNVSTQLKSPNIVLIVADDLGWDDVSFHGSDQILTPNIDLLAYSGKALGRYYTHCICTPSRAALLTGKYAHRIGMQGYPLTNSEDRGLPTTEKILPQYLKELGYSTHLVGKWHVGQSRTEYLPMQRGFDSHFGHRGGYVDYYEYTLDETWSTGEVTGFGLFRNETPAWDVEGYLTDVYTEEAKSVIKLHDVNKPLFLMLAHNAPHAANYPSIVQAPPEDVRSMKHVELTGRRTYAAMVKKLDESVGEIVEALYKKQMLENTVIVFIADNGGMTSGVAMNFASNWPLRGLKMSPFEGGVRATGLVWSSSFNNSNHLWNGFIHVTDWLPIFLRIAGSEVPLDINGVDLWDDINTKDNSRRDEIYEIDDYTGFAAIISQDFKLVSGQVTLEYSNYQGENLRGMIGDPPSYADSVQKSKTYRILKNIGKPFKKEDVNLRRNIRVKCNQEIDKICYPDKSKFCLYNIKEDPCETNDLSAAYPDIAENMLRRLHIEISKTIPRTVPLYRNPESLPRLHNFTWTTFADNFK</sequence>
<feature type="chain" id="PRO_5027016931" evidence="7">
    <location>
        <begin position="20"/>
        <end position="537"/>
    </location>
</feature>
<name>A0A6J2JN49_BOMMA</name>
<feature type="signal peptide" evidence="7">
    <location>
        <begin position="1"/>
        <end position="19"/>
    </location>
</feature>
<proteinExistence type="inferred from homology"/>
<dbReference type="CDD" id="cd16029">
    <property type="entry name" value="4-S"/>
    <property type="match status" value="1"/>
</dbReference>
<dbReference type="InterPro" id="IPR017850">
    <property type="entry name" value="Alkaline_phosphatase_core_sf"/>
</dbReference>
<dbReference type="GO" id="GO:0046872">
    <property type="term" value="F:metal ion binding"/>
    <property type="evidence" value="ECO:0007669"/>
    <property type="project" value="UniProtKB-KW"/>
</dbReference>
<dbReference type="GeneID" id="114243598"/>
<dbReference type="InterPro" id="IPR000917">
    <property type="entry name" value="Sulfatase_N"/>
</dbReference>
<keyword evidence="4" id="KW-0378">Hydrolase</keyword>
<dbReference type="PANTHER" id="PTHR10342:SF264">
    <property type="entry name" value="MIP05773P-RELATED"/>
    <property type="match status" value="1"/>
</dbReference>
<reference evidence="10" key="1">
    <citation type="submission" date="2025-08" db="UniProtKB">
        <authorList>
            <consortium name="RefSeq"/>
        </authorList>
    </citation>
    <scope>IDENTIFICATION</scope>
    <source>
        <tissue evidence="10">Silk gland</tissue>
    </source>
</reference>
<evidence type="ECO:0000256" key="4">
    <source>
        <dbReference type="ARBA" id="ARBA00022801"/>
    </source>
</evidence>
<evidence type="ECO:0000256" key="2">
    <source>
        <dbReference type="ARBA" id="ARBA00008779"/>
    </source>
</evidence>
<dbReference type="AlphaFoldDB" id="A0A6J2JN49"/>
<evidence type="ECO:0000259" key="8">
    <source>
        <dbReference type="Pfam" id="PF00884"/>
    </source>
</evidence>
<dbReference type="RefSeq" id="XP_028030945.1">
    <property type="nucleotide sequence ID" value="XM_028175144.1"/>
</dbReference>
<evidence type="ECO:0000256" key="7">
    <source>
        <dbReference type="SAM" id="SignalP"/>
    </source>
</evidence>
<accession>A0A6J2JN49</accession>
<keyword evidence="9" id="KW-1185">Reference proteome</keyword>
<dbReference type="Proteomes" id="UP000504629">
    <property type="component" value="Unplaced"/>
</dbReference>
<keyword evidence="3" id="KW-0479">Metal-binding</keyword>
<dbReference type="PANTHER" id="PTHR10342">
    <property type="entry name" value="ARYLSULFATASE"/>
    <property type="match status" value="1"/>
</dbReference>
<dbReference type="SUPFAM" id="SSF53649">
    <property type="entry name" value="Alkaline phosphatase-like"/>
    <property type="match status" value="1"/>
</dbReference>
<gene>
    <name evidence="10" type="primary">LOC114243598</name>
</gene>
<keyword evidence="5" id="KW-0106">Calcium</keyword>
<dbReference type="PROSITE" id="PS00149">
    <property type="entry name" value="SULFATASE_2"/>
    <property type="match status" value="1"/>
</dbReference>
<evidence type="ECO:0000256" key="1">
    <source>
        <dbReference type="ARBA" id="ARBA00001913"/>
    </source>
</evidence>
<dbReference type="Gene3D" id="3.30.1120.10">
    <property type="match status" value="1"/>
</dbReference>
<evidence type="ECO:0000313" key="10">
    <source>
        <dbReference type="RefSeq" id="XP_028030945.1"/>
    </source>
</evidence>
<organism evidence="9 10">
    <name type="scientific">Bombyx mandarina</name>
    <name type="common">Wild silk moth</name>
    <name type="synonym">Wild silkworm</name>
    <dbReference type="NCBI Taxonomy" id="7092"/>
    <lineage>
        <taxon>Eukaryota</taxon>
        <taxon>Metazoa</taxon>
        <taxon>Ecdysozoa</taxon>
        <taxon>Arthropoda</taxon>
        <taxon>Hexapoda</taxon>
        <taxon>Insecta</taxon>
        <taxon>Pterygota</taxon>
        <taxon>Neoptera</taxon>
        <taxon>Endopterygota</taxon>
        <taxon>Lepidoptera</taxon>
        <taxon>Glossata</taxon>
        <taxon>Ditrysia</taxon>
        <taxon>Bombycoidea</taxon>
        <taxon>Bombycidae</taxon>
        <taxon>Bombycinae</taxon>
        <taxon>Bombyx</taxon>
    </lineage>
</organism>
<dbReference type="KEGG" id="bman:114243598"/>
<dbReference type="GO" id="GO:0008484">
    <property type="term" value="F:sulfuric ester hydrolase activity"/>
    <property type="evidence" value="ECO:0007669"/>
    <property type="project" value="InterPro"/>
</dbReference>
<feature type="domain" description="Sulfatase N-terminal" evidence="8">
    <location>
        <begin position="23"/>
        <end position="347"/>
    </location>
</feature>
<dbReference type="Gene3D" id="3.40.720.10">
    <property type="entry name" value="Alkaline Phosphatase, subunit A"/>
    <property type="match status" value="1"/>
</dbReference>
<comment type="similarity">
    <text evidence="2">Belongs to the sulfatase family.</text>
</comment>
<evidence type="ECO:0000256" key="5">
    <source>
        <dbReference type="ARBA" id="ARBA00022837"/>
    </source>
</evidence>
<dbReference type="InterPro" id="IPR047115">
    <property type="entry name" value="ARSB"/>
</dbReference>
<dbReference type="InterPro" id="IPR024607">
    <property type="entry name" value="Sulfatase_CS"/>
</dbReference>
<dbReference type="Pfam" id="PF00884">
    <property type="entry name" value="Sulfatase"/>
    <property type="match status" value="1"/>
</dbReference>
<evidence type="ECO:0000256" key="6">
    <source>
        <dbReference type="ARBA" id="ARBA00023180"/>
    </source>
</evidence>
<protein>
    <submittedName>
        <fullName evidence="10">Arylsulfatase B-like</fullName>
    </submittedName>
</protein>